<dbReference type="Gene3D" id="3.30.9.10">
    <property type="entry name" value="D-Amino Acid Oxidase, subunit A, domain 2"/>
    <property type="match status" value="1"/>
</dbReference>
<dbReference type="PANTHER" id="PTHR13847">
    <property type="entry name" value="SARCOSINE DEHYDROGENASE-RELATED"/>
    <property type="match status" value="1"/>
</dbReference>
<accession>A0ABV9ZH18</accession>
<gene>
    <name evidence="3" type="ORF">ACFPK1_16905</name>
</gene>
<dbReference type="EMBL" id="JBHSKG010000008">
    <property type="protein sequence ID" value="MFC5139921.1"/>
    <property type="molecule type" value="Genomic_DNA"/>
</dbReference>
<evidence type="ECO:0000313" key="4">
    <source>
        <dbReference type="Proteomes" id="UP001596175"/>
    </source>
</evidence>
<organism evidence="3 4">
    <name type="scientific">Actinomycetospora rhizophila</name>
    <dbReference type="NCBI Taxonomy" id="1416876"/>
    <lineage>
        <taxon>Bacteria</taxon>
        <taxon>Bacillati</taxon>
        <taxon>Actinomycetota</taxon>
        <taxon>Actinomycetes</taxon>
        <taxon>Pseudonocardiales</taxon>
        <taxon>Pseudonocardiaceae</taxon>
        <taxon>Actinomycetospora</taxon>
    </lineage>
</organism>
<comment type="caution">
    <text evidence="3">The sequence shown here is derived from an EMBL/GenBank/DDBJ whole genome shotgun (WGS) entry which is preliminary data.</text>
</comment>
<sequence>MSGVGGDITPRSAVVVGAGVVGLSTAWFLQDRGVQVTVVDRGEVGSGASWGNAGWVAPGLSLPLTSPHVLGEGLRGLLDPRAPLRLSRRPDPRLWSFLLRFAAHCTTRHWRRALEASLPLLVEALPAYDTLSGAGVEVGARESAIVAGFTDPRAAAGFRRELALVAAVGVPVSSADLDRAELHAARPQLSGRIVAGVRVDGQRFLDPARLVDRLAQAVVRRGATIRSRMAVSSLRSDRGRVIACAAEGPPVGADVAVLATGAHLGDLARRGGVRLPVRAGRGYSFTVPTDAPVPGPIYLPGARVALTPHEGGLRVAGTMEFRAADRPPDVARADAVVASVRDLLAGVRWDERSSPWVGARPVTPDALPLVGATGRPGVYVAGGHGMWGVTLGPVTGRLLAEQITTGKQPPELVPFDPLR</sequence>
<evidence type="ECO:0000256" key="1">
    <source>
        <dbReference type="ARBA" id="ARBA00023002"/>
    </source>
</evidence>
<dbReference type="SUPFAM" id="SSF51971">
    <property type="entry name" value="Nucleotide-binding domain"/>
    <property type="match status" value="1"/>
</dbReference>
<protein>
    <submittedName>
        <fullName evidence="3">NAD(P)/FAD-dependent oxidoreductase</fullName>
        <ecNumber evidence="3">1.-.-.-</ecNumber>
    </submittedName>
</protein>
<feature type="domain" description="FAD dependent oxidoreductase" evidence="2">
    <location>
        <begin position="13"/>
        <end position="401"/>
    </location>
</feature>
<dbReference type="InterPro" id="IPR006076">
    <property type="entry name" value="FAD-dep_OxRdtase"/>
</dbReference>
<dbReference type="GO" id="GO:0016491">
    <property type="term" value="F:oxidoreductase activity"/>
    <property type="evidence" value="ECO:0007669"/>
    <property type="project" value="UniProtKB-KW"/>
</dbReference>
<dbReference type="PANTHER" id="PTHR13847:SF289">
    <property type="entry name" value="GLYCINE OXIDASE"/>
    <property type="match status" value="1"/>
</dbReference>
<dbReference type="EC" id="1.-.-.-" evidence="3"/>
<dbReference type="Proteomes" id="UP001596175">
    <property type="component" value="Unassembled WGS sequence"/>
</dbReference>
<dbReference type="SUPFAM" id="SSF54373">
    <property type="entry name" value="FAD-linked reductases, C-terminal domain"/>
    <property type="match status" value="1"/>
</dbReference>
<name>A0ABV9ZH18_9PSEU</name>
<dbReference type="RefSeq" id="WP_378022101.1">
    <property type="nucleotide sequence ID" value="NZ_JBHSKG010000008.1"/>
</dbReference>
<reference evidence="4" key="1">
    <citation type="journal article" date="2019" name="Int. J. Syst. Evol. Microbiol.">
        <title>The Global Catalogue of Microorganisms (GCM) 10K type strain sequencing project: providing services to taxonomists for standard genome sequencing and annotation.</title>
        <authorList>
            <consortium name="The Broad Institute Genomics Platform"/>
            <consortium name="The Broad Institute Genome Sequencing Center for Infectious Disease"/>
            <person name="Wu L."/>
            <person name="Ma J."/>
        </authorList>
    </citation>
    <scope>NUCLEOTIDE SEQUENCE [LARGE SCALE GENOMIC DNA]</scope>
    <source>
        <strain evidence="4">XZYJ18</strain>
    </source>
</reference>
<keyword evidence="4" id="KW-1185">Reference proteome</keyword>
<evidence type="ECO:0000259" key="2">
    <source>
        <dbReference type="Pfam" id="PF01266"/>
    </source>
</evidence>
<proteinExistence type="predicted"/>
<dbReference type="InterPro" id="IPR036188">
    <property type="entry name" value="FAD/NAD-bd_sf"/>
</dbReference>
<evidence type="ECO:0000313" key="3">
    <source>
        <dbReference type="EMBL" id="MFC5139921.1"/>
    </source>
</evidence>
<dbReference type="Pfam" id="PF01266">
    <property type="entry name" value="DAO"/>
    <property type="match status" value="1"/>
</dbReference>
<keyword evidence="1 3" id="KW-0560">Oxidoreductase</keyword>
<dbReference type="Gene3D" id="3.50.50.60">
    <property type="entry name" value="FAD/NAD(P)-binding domain"/>
    <property type="match status" value="2"/>
</dbReference>